<comment type="caution">
    <text evidence="3">The sequence shown here is derived from an EMBL/GenBank/DDBJ whole genome shotgun (WGS) entry which is preliminary data.</text>
</comment>
<evidence type="ECO:0000256" key="1">
    <source>
        <dbReference type="ARBA" id="ARBA00023125"/>
    </source>
</evidence>
<dbReference type="PANTHER" id="PTHR46797">
    <property type="entry name" value="HTH-TYPE TRANSCRIPTIONAL REGULATOR"/>
    <property type="match status" value="1"/>
</dbReference>
<dbReference type="Proteomes" id="UP000526307">
    <property type="component" value="Unassembled WGS sequence"/>
</dbReference>
<dbReference type="RefSeq" id="WP_009643768.1">
    <property type="nucleotide sequence ID" value="NZ_CALIBD010000057.1"/>
</dbReference>
<protein>
    <submittedName>
        <fullName evidence="3">Helix-turn-helix transcriptional regulator</fullName>
    </submittedName>
</protein>
<reference evidence="3 4" key="1">
    <citation type="submission" date="2020-06" db="EMBL/GenBank/DDBJ databases">
        <title>Mogibacterium timidum strain W9173 genomic sequence.</title>
        <authorList>
            <person name="Wade W.G."/>
            <person name="Johnston C.D."/>
            <person name="Chen T."/>
            <person name="Dewhirst F.E."/>
        </authorList>
    </citation>
    <scope>NUCLEOTIDE SEQUENCE [LARGE SCALE GENOMIC DNA]</scope>
    <source>
        <strain evidence="3 4">W9173</strain>
    </source>
</reference>
<dbReference type="EMBL" id="JABXYR010000001">
    <property type="protein sequence ID" value="NWO22823.1"/>
    <property type="molecule type" value="Genomic_DNA"/>
</dbReference>
<evidence type="ECO:0000313" key="3">
    <source>
        <dbReference type="EMBL" id="NWO22823.1"/>
    </source>
</evidence>
<dbReference type="CDD" id="cd00093">
    <property type="entry name" value="HTH_XRE"/>
    <property type="match status" value="1"/>
</dbReference>
<dbReference type="PANTHER" id="PTHR46797:SF1">
    <property type="entry name" value="METHYLPHOSPHONATE SYNTHASE"/>
    <property type="match status" value="1"/>
</dbReference>
<proteinExistence type="predicted"/>
<evidence type="ECO:0000313" key="4">
    <source>
        <dbReference type="Proteomes" id="UP000526307"/>
    </source>
</evidence>
<dbReference type="SMART" id="SM00530">
    <property type="entry name" value="HTH_XRE"/>
    <property type="match status" value="1"/>
</dbReference>
<name>A0A7Y8VQK5_9FIRM</name>
<dbReference type="Pfam" id="PF01381">
    <property type="entry name" value="HTH_3"/>
    <property type="match status" value="1"/>
</dbReference>
<dbReference type="InterPro" id="IPR050807">
    <property type="entry name" value="TransReg_Diox_bact_type"/>
</dbReference>
<dbReference type="GO" id="GO:0003677">
    <property type="term" value="F:DNA binding"/>
    <property type="evidence" value="ECO:0007669"/>
    <property type="project" value="UniProtKB-KW"/>
</dbReference>
<dbReference type="Gene3D" id="1.10.260.40">
    <property type="entry name" value="lambda repressor-like DNA-binding domains"/>
    <property type="match status" value="1"/>
</dbReference>
<dbReference type="SUPFAM" id="SSF47413">
    <property type="entry name" value="lambda repressor-like DNA-binding domains"/>
    <property type="match status" value="1"/>
</dbReference>
<feature type="domain" description="HTH cro/C1-type" evidence="2">
    <location>
        <begin position="14"/>
        <end position="68"/>
    </location>
</feature>
<dbReference type="AlphaFoldDB" id="A0A7Y8VQK5"/>
<dbReference type="GO" id="GO:0003700">
    <property type="term" value="F:DNA-binding transcription factor activity"/>
    <property type="evidence" value="ECO:0007669"/>
    <property type="project" value="TreeGrafter"/>
</dbReference>
<dbReference type="PROSITE" id="PS50943">
    <property type="entry name" value="HTH_CROC1"/>
    <property type="match status" value="1"/>
</dbReference>
<evidence type="ECO:0000259" key="2">
    <source>
        <dbReference type="PROSITE" id="PS50943"/>
    </source>
</evidence>
<accession>A0A7Y8VQK5</accession>
<sequence length="232" mass="26857">MDNKQLYTEIGLKIRSFRKSRGMTLIELAQLINKSVPTVSKYEHGEVSIGIDILIDICRIFDVDIDIFLPCTSTHPENADIVRYEKFFEDILYIYWYNGEHNRIRSALIDNRSASRTKSILYYDIESTKNIDNSTFIYLGTMNYSDTGSVFVYTNSLPPFDKMTIRIPSFTRAQNYRFGLMTTLSYFYQNVATKIIAASKPLSEADKKALLPQLKISAEEIKEIKRTNFFIV</sequence>
<organism evidence="3 4">
    <name type="scientific">Mogibacterium timidum</name>
    <dbReference type="NCBI Taxonomy" id="35519"/>
    <lineage>
        <taxon>Bacteria</taxon>
        <taxon>Bacillati</taxon>
        <taxon>Bacillota</taxon>
        <taxon>Clostridia</taxon>
        <taxon>Peptostreptococcales</taxon>
        <taxon>Anaerovoracaceae</taxon>
        <taxon>Mogibacterium</taxon>
    </lineage>
</organism>
<dbReference type="InterPro" id="IPR010982">
    <property type="entry name" value="Lambda_DNA-bd_dom_sf"/>
</dbReference>
<dbReference type="GO" id="GO:0005829">
    <property type="term" value="C:cytosol"/>
    <property type="evidence" value="ECO:0007669"/>
    <property type="project" value="TreeGrafter"/>
</dbReference>
<dbReference type="InterPro" id="IPR001387">
    <property type="entry name" value="Cro/C1-type_HTH"/>
</dbReference>
<keyword evidence="4" id="KW-1185">Reference proteome</keyword>
<keyword evidence="1" id="KW-0238">DNA-binding</keyword>
<gene>
    <name evidence="3" type="ORF">HW270_01795</name>
</gene>